<dbReference type="SMART" id="SM00015">
    <property type="entry name" value="IQ"/>
    <property type="match status" value="3"/>
</dbReference>
<dbReference type="PROSITE" id="PS50096">
    <property type="entry name" value="IQ"/>
    <property type="match status" value="2"/>
</dbReference>
<evidence type="ECO:0000256" key="4">
    <source>
        <dbReference type="ARBA" id="ARBA00023159"/>
    </source>
</evidence>
<evidence type="ECO:0000256" key="2">
    <source>
        <dbReference type="ARBA" id="ARBA00008267"/>
    </source>
</evidence>
<dbReference type="EMBL" id="RWGY01000009">
    <property type="protein sequence ID" value="TVU35978.1"/>
    <property type="molecule type" value="Genomic_DNA"/>
</dbReference>
<dbReference type="Gene3D" id="2.60.40.10">
    <property type="entry name" value="Immunoglobulins"/>
    <property type="match status" value="1"/>
</dbReference>
<dbReference type="Pfam" id="PF00612">
    <property type="entry name" value="IQ"/>
    <property type="match status" value="2"/>
</dbReference>
<dbReference type="PROSITE" id="PS50297">
    <property type="entry name" value="ANK_REP_REGION"/>
    <property type="match status" value="1"/>
</dbReference>
<dbReference type="OrthoDB" id="407555at2759"/>
<dbReference type="SUPFAM" id="SSF52540">
    <property type="entry name" value="P-loop containing nucleoside triphosphate hydrolases"/>
    <property type="match status" value="1"/>
</dbReference>
<keyword evidence="6" id="KW-0539">Nucleus</keyword>
<evidence type="ECO:0000256" key="8">
    <source>
        <dbReference type="SAM" id="MobiDB-lite"/>
    </source>
</evidence>
<dbReference type="Pfam" id="PF13637">
    <property type="entry name" value="Ank_4"/>
    <property type="match status" value="1"/>
</dbReference>
<dbReference type="CDD" id="cd00102">
    <property type="entry name" value="IPT"/>
    <property type="match status" value="1"/>
</dbReference>
<dbReference type="InterPro" id="IPR013783">
    <property type="entry name" value="Ig-like_fold"/>
</dbReference>
<feature type="compositionally biased region" description="Polar residues" evidence="8">
    <location>
        <begin position="181"/>
        <end position="197"/>
    </location>
</feature>
<sequence>MQQQGFDINKLEQEVKTRWLSPKEVLQILQNYGWFTISQKPAHKPPSGSWFLYNRRVLRLFRNDGYTWQKKKNGKAANESHERLKVDNVEVLSCYYSRQDQNPTFRRRIYWMLDPAYDHIVLVHYRDEGRISLSLPNDSSPSNQNGSASRAEVHSSPCWTSELTVPCPNSCSPGSVEEVSSRTMTINNDSNNTSPSDRMQEKAALRKLKMQLSLEDKEDYDVNTKEVPPNNEPIRVHGIQIGEPEDCTNLDDIFNVLEFSEDCTKEAGNRPFTSAIDVLKSSDTWLEEDQIEAILHSASMTVTENQWFRIDDVSPEWGFSSESTKVIIVGDFLCSTSKSCSMMFGDIKVPVETVQQGVIRCRTPCLDAGKVRMYMVDVNGQPCSEAREFEFLKRPTKSMIDGNAKPCNEARDFEFHHKPTNSDELLLLLNYVRMLFDGHGCEQLPKFSLQLPHLDCAFQVNLIKETDEQLDHESTINNVMEVLLHDKFEQWLSSKVEQSSDGDHLLPKQYHSVIHMIAALGYEWALKPLLSSGVPVNYRDSNGWTALHWAARFGREGMVAALLAADAAAGALSDPTSDDPAAKTPASVASAYGFSGLSAFLSEKQLLAHLDSLESKEKSNDGAGGGGILCSVDRMWEKCTYVHGGTDDQLALKDSLGAIRNAVQAAGCIQAAFRVFSFRKKQEMAHQNRNSCSLSIHETVAVSNSILEKAALSIQKNFRCWKKRKEFVRMRKNIIKIQARVRAHQERKKYRELLRSVGILEKLMLRWYKKGVGLRGFSSGAMPIDEVVEEDVVKLFRKQRVETAINEAVTRVSSIIDSPAARQQYRRMLGMYQQAKDDCEK</sequence>
<comment type="caution">
    <text evidence="10">The sequence shown here is derived from an EMBL/GenBank/DDBJ whole genome shotgun (WGS) entry which is preliminary data.</text>
</comment>
<keyword evidence="4" id="KW-0010">Activator</keyword>
<dbReference type="Pfam" id="PF01833">
    <property type="entry name" value="TIG"/>
    <property type="match status" value="1"/>
</dbReference>
<dbReference type="SUPFAM" id="SSF48403">
    <property type="entry name" value="Ankyrin repeat"/>
    <property type="match status" value="1"/>
</dbReference>
<dbReference type="SUPFAM" id="SSF81296">
    <property type="entry name" value="E set domains"/>
    <property type="match status" value="1"/>
</dbReference>
<accession>A0A5J9VJN5</accession>
<keyword evidence="3 7" id="KW-0040">ANK repeat</keyword>
<dbReference type="InterPro" id="IPR027417">
    <property type="entry name" value="P-loop_NTPase"/>
</dbReference>
<dbReference type="PANTHER" id="PTHR23335:SF35">
    <property type="entry name" value="OS01G0923600 PROTEIN"/>
    <property type="match status" value="1"/>
</dbReference>
<dbReference type="InterPro" id="IPR002909">
    <property type="entry name" value="IPT_dom"/>
</dbReference>
<organism evidence="10 11">
    <name type="scientific">Eragrostis curvula</name>
    <name type="common">weeping love grass</name>
    <dbReference type="NCBI Taxonomy" id="38414"/>
    <lineage>
        <taxon>Eukaryota</taxon>
        <taxon>Viridiplantae</taxon>
        <taxon>Streptophyta</taxon>
        <taxon>Embryophyta</taxon>
        <taxon>Tracheophyta</taxon>
        <taxon>Spermatophyta</taxon>
        <taxon>Magnoliopsida</taxon>
        <taxon>Liliopsida</taxon>
        <taxon>Poales</taxon>
        <taxon>Poaceae</taxon>
        <taxon>PACMAD clade</taxon>
        <taxon>Chloridoideae</taxon>
        <taxon>Eragrostideae</taxon>
        <taxon>Eragrostidinae</taxon>
        <taxon>Eragrostis</taxon>
    </lineage>
</organism>
<comment type="subcellular location">
    <subcellularLocation>
        <location evidence="1">Nucleus</location>
    </subcellularLocation>
</comment>
<dbReference type="SMART" id="SM01076">
    <property type="entry name" value="CG-1"/>
    <property type="match status" value="1"/>
</dbReference>
<feature type="domain" description="CG-1" evidence="9">
    <location>
        <begin position="8"/>
        <end position="134"/>
    </location>
</feature>
<dbReference type="Pfam" id="PF03859">
    <property type="entry name" value="CG-1"/>
    <property type="match status" value="1"/>
</dbReference>
<reference evidence="10 11" key="1">
    <citation type="journal article" date="2019" name="Sci. Rep.">
        <title>A high-quality genome of Eragrostis curvula grass provides insights into Poaceae evolution and supports new strategies to enhance forage quality.</title>
        <authorList>
            <person name="Carballo J."/>
            <person name="Santos B.A.C.M."/>
            <person name="Zappacosta D."/>
            <person name="Garbus I."/>
            <person name="Selva J.P."/>
            <person name="Gallo C.A."/>
            <person name="Diaz A."/>
            <person name="Albertini E."/>
            <person name="Caccamo M."/>
            <person name="Echenique V."/>
        </authorList>
    </citation>
    <scope>NUCLEOTIDE SEQUENCE [LARGE SCALE GENOMIC DNA]</scope>
    <source>
        <strain evidence="11">cv. Victoria</strain>
        <tissue evidence="10">Leaf</tissue>
    </source>
</reference>
<evidence type="ECO:0000256" key="5">
    <source>
        <dbReference type="ARBA" id="ARBA00023163"/>
    </source>
</evidence>
<dbReference type="GO" id="GO:0006357">
    <property type="term" value="P:regulation of transcription by RNA polymerase II"/>
    <property type="evidence" value="ECO:0007669"/>
    <property type="project" value="TreeGrafter"/>
</dbReference>
<dbReference type="GO" id="GO:0003712">
    <property type="term" value="F:transcription coregulator activity"/>
    <property type="evidence" value="ECO:0007669"/>
    <property type="project" value="TreeGrafter"/>
</dbReference>
<evidence type="ECO:0000256" key="3">
    <source>
        <dbReference type="ARBA" id="ARBA00023043"/>
    </source>
</evidence>
<dbReference type="PROSITE" id="PS51437">
    <property type="entry name" value="CG_1"/>
    <property type="match status" value="1"/>
</dbReference>
<dbReference type="AlphaFoldDB" id="A0A5J9VJN5"/>
<dbReference type="Gramene" id="TVU35978">
    <property type="protein sequence ID" value="TVU35978"/>
    <property type="gene ID" value="EJB05_17886"/>
</dbReference>
<dbReference type="PANTHER" id="PTHR23335">
    <property type="entry name" value="CALMODULIN-BINDING TRANSCRIPTION ACTIVATOR CAMTA"/>
    <property type="match status" value="1"/>
</dbReference>
<dbReference type="Gene3D" id="1.20.5.190">
    <property type="match status" value="1"/>
</dbReference>
<dbReference type="InterPro" id="IPR005559">
    <property type="entry name" value="CG-1_dom"/>
</dbReference>
<evidence type="ECO:0000256" key="1">
    <source>
        <dbReference type="ARBA" id="ARBA00004123"/>
    </source>
</evidence>
<dbReference type="InterPro" id="IPR000048">
    <property type="entry name" value="IQ_motif_EF-hand-BS"/>
</dbReference>
<evidence type="ECO:0000256" key="7">
    <source>
        <dbReference type="PROSITE-ProRule" id="PRU00023"/>
    </source>
</evidence>
<feature type="region of interest" description="Disordered" evidence="8">
    <location>
        <begin position="170"/>
        <end position="201"/>
    </location>
</feature>
<proteinExistence type="inferred from homology"/>
<dbReference type="GO" id="GO:0003690">
    <property type="term" value="F:double-stranded DNA binding"/>
    <property type="evidence" value="ECO:0007669"/>
    <property type="project" value="TreeGrafter"/>
</dbReference>
<comment type="similarity">
    <text evidence="2">Belongs to the CAMTA family.</text>
</comment>
<evidence type="ECO:0000313" key="10">
    <source>
        <dbReference type="EMBL" id="TVU35978.1"/>
    </source>
</evidence>
<dbReference type="PROSITE" id="PS50088">
    <property type="entry name" value="ANK_REPEAT"/>
    <property type="match status" value="1"/>
</dbReference>
<evidence type="ECO:0000313" key="11">
    <source>
        <dbReference type="Proteomes" id="UP000324897"/>
    </source>
</evidence>
<dbReference type="InterPro" id="IPR036770">
    <property type="entry name" value="Ankyrin_rpt-contain_sf"/>
</dbReference>
<dbReference type="GO" id="GO:0005634">
    <property type="term" value="C:nucleus"/>
    <property type="evidence" value="ECO:0007669"/>
    <property type="project" value="UniProtKB-SubCell"/>
</dbReference>
<dbReference type="InterPro" id="IPR014756">
    <property type="entry name" value="Ig_E-set"/>
</dbReference>
<keyword evidence="5" id="KW-0804">Transcription</keyword>
<keyword evidence="11" id="KW-1185">Reference proteome</keyword>
<dbReference type="InterPro" id="IPR002110">
    <property type="entry name" value="Ankyrin_rpt"/>
</dbReference>
<gene>
    <name evidence="10" type="ORF">EJB05_17886</name>
</gene>
<dbReference type="Gene3D" id="1.25.40.20">
    <property type="entry name" value="Ankyrin repeat-containing domain"/>
    <property type="match status" value="1"/>
</dbReference>
<evidence type="ECO:0000256" key="6">
    <source>
        <dbReference type="ARBA" id="ARBA00023242"/>
    </source>
</evidence>
<name>A0A5J9VJN5_9POAL</name>
<protein>
    <recommendedName>
        <fullName evidence="9">CG-1 domain-containing protein</fullName>
    </recommendedName>
</protein>
<evidence type="ECO:0000259" key="9">
    <source>
        <dbReference type="PROSITE" id="PS51437"/>
    </source>
</evidence>
<dbReference type="CDD" id="cd23767">
    <property type="entry name" value="IQCD"/>
    <property type="match status" value="1"/>
</dbReference>
<dbReference type="Proteomes" id="UP000324897">
    <property type="component" value="Unassembled WGS sequence"/>
</dbReference>
<feature type="repeat" description="ANK" evidence="7">
    <location>
        <begin position="542"/>
        <end position="574"/>
    </location>
</feature>